<organism evidence="2 3">
    <name type="scientific">Streblomastix strix</name>
    <dbReference type="NCBI Taxonomy" id="222440"/>
    <lineage>
        <taxon>Eukaryota</taxon>
        <taxon>Metamonada</taxon>
        <taxon>Preaxostyla</taxon>
        <taxon>Oxymonadida</taxon>
        <taxon>Streblomastigidae</taxon>
        <taxon>Streblomastix</taxon>
    </lineage>
</organism>
<dbReference type="EMBL" id="SNRW01023372">
    <property type="protein sequence ID" value="KAA6363063.1"/>
    <property type="molecule type" value="Genomic_DNA"/>
</dbReference>
<proteinExistence type="predicted"/>
<feature type="compositionally biased region" description="Basic and acidic residues" evidence="1">
    <location>
        <begin position="146"/>
        <end position="155"/>
    </location>
</feature>
<reference evidence="2 3" key="1">
    <citation type="submission" date="2019-03" db="EMBL/GenBank/DDBJ databases">
        <title>Single cell metagenomics reveals metabolic interactions within the superorganism composed of flagellate Streblomastix strix and complex community of Bacteroidetes bacteria on its surface.</title>
        <authorList>
            <person name="Treitli S.C."/>
            <person name="Kolisko M."/>
            <person name="Husnik F."/>
            <person name="Keeling P."/>
            <person name="Hampl V."/>
        </authorList>
    </citation>
    <scope>NUCLEOTIDE SEQUENCE [LARGE SCALE GENOMIC DNA]</scope>
    <source>
        <strain evidence="2">ST1C</strain>
    </source>
</reference>
<dbReference type="AlphaFoldDB" id="A0A5J4TYN0"/>
<dbReference type="Proteomes" id="UP000324800">
    <property type="component" value="Unassembled WGS sequence"/>
</dbReference>
<protein>
    <submittedName>
        <fullName evidence="2">Uncharacterized protein</fullName>
    </submittedName>
</protein>
<feature type="region of interest" description="Disordered" evidence="1">
    <location>
        <begin position="1"/>
        <end position="22"/>
    </location>
</feature>
<gene>
    <name evidence="2" type="ORF">EZS28_041411</name>
</gene>
<evidence type="ECO:0000313" key="2">
    <source>
        <dbReference type="EMBL" id="KAA6363063.1"/>
    </source>
</evidence>
<comment type="caution">
    <text evidence="2">The sequence shown here is derived from an EMBL/GenBank/DDBJ whole genome shotgun (WGS) entry which is preliminary data.</text>
</comment>
<sequence>MQSSSTDKQGPDKQPMTHNEAAEQILTLARIRAQLQDSEQTKAQLIHLRFGEDNLDLRTNVEDFRQNLLAASESLISKLDKRTRVQQVAEMAMYAQIKLEPYSQQSDSIYLSDYIEQTPIRSARHSKIKTLQGKDSGRRLSKQCRSKSERTWEKI</sequence>
<feature type="region of interest" description="Disordered" evidence="1">
    <location>
        <begin position="131"/>
        <end position="155"/>
    </location>
</feature>
<evidence type="ECO:0000313" key="3">
    <source>
        <dbReference type="Proteomes" id="UP000324800"/>
    </source>
</evidence>
<accession>A0A5J4TYN0</accession>
<name>A0A5J4TYN0_9EUKA</name>
<evidence type="ECO:0000256" key="1">
    <source>
        <dbReference type="SAM" id="MobiDB-lite"/>
    </source>
</evidence>